<evidence type="ECO:0000313" key="2">
    <source>
        <dbReference type="EMBL" id="EPE37047.1"/>
    </source>
</evidence>
<dbReference type="AlphaFoldDB" id="S3DF52"/>
<dbReference type="EMBL" id="KE145352">
    <property type="protein sequence ID" value="EPE37047.1"/>
    <property type="molecule type" value="Genomic_DNA"/>
</dbReference>
<feature type="signal peptide" evidence="1">
    <location>
        <begin position="1"/>
        <end position="19"/>
    </location>
</feature>
<dbReference type="Proteomes" id="UP000016922">
    <property type="component" value="Unassembled WGS sequence"/>
</dbReference>
<sequence>MLSHSFYFLLLSAVAFTHAKPPKKTEIYNAVSPPQALGNSSVVFAGRHTPPKLDDLPKDAWKKMNQTCATLDYTLILDEMILGGDPNCKSVELGAKKEGEKGVARLEVCNWDVCGKVNITSLSPFCHALARPFEGIGRKPYTESWKLDHNPSATVNIRIDNTISEIPQILDFKPKCNGFEIPEDGTLDKEKKHEDNSWVRGAKKMLRPYVPGRCQMEKECKIIRLEGLAGFEVIEETMVDEVMLEDFEWDLQLFG</sequence>
<dbReference type="RefSeq" id="XP_008076362.1">
    <property type="nucleotide sequence ID" value="XM_008078171.1"/>
</dbReference>
<protein>
    <submittedName>
        <fullName evidence="2">Uncharacterized protein</fullName>
    </submittedName>
</protein>
<proteinExistence type="predicted"/>
<dbReference type="HOGENOM" id="CLU_095390_0_0_1"/>
<dbReference type="KEGG" id="glz:GLAREA_09210"/>
<reference evidence="2 3" key="1">
    <citation type="journal article" date="2013" name="BMC Genomics">
        <title>Genomics-driven discovery of the pneumocandin biosynthetic gene cluster in the fungus Glarea lozoyensis.</title>
        <authorList>
            <person name="Chen L."/>
            <person name="Yue Q."/>
            <person name="Zhang X."/>
            <person name="Xiang M."/>
            <person name="Wang C."/>
            <person name="Li S."/>
            <person name="Che Y."/>
            <person name="Ortiz-Lopez F.J."/>
            <person name="Bills G.F."/>
            <person name="Liu X."/>
            <person name="An Z."/>
        </authorList>
    </citation>
    <scope>NUCLEOTIDE SEQUENCE [LARGE SCALE GENOMIC DNA]</scope>
    <source>
        <strain evidence="3">ATCC 20868 / MF5171</strain>
    </source>
</reference>
<keyword evidence="1" id="KW-0732">Signal</keyword>
<keyword evidence="3" id="KW-1185">Reference proteome</keyword>
<dbReference type="GeneID" id="19468258"/>
<organism evidence="2 3">
    <name type="scientific">Glarea lozoyensis (strain ATCC 20868 / MF5171)</name>
    <dbReference type="NCBI Taxonomy" id="1116229"/>
    <lineage>
        <taxon>Eukaryota</taxon>
        <taxon>Fungi</taxon>
        <taxon>Dikarya</taxon>
        <taxon>Ascomycota</taxon>
        <taxon>Pezizomycotina</taxon>
        <taxon>Leotiomycetes</taxon>
        <taxon>Helotiales</taxon>
        <taxon>Helotiaceae</taxon>
        <taxon>Glarea</taxon>
    </lineage>
</organism>
<evidence type="ECO:0000256" key="1">
    <source>
        <dbReference type="SAM" id="SignalP"/>
    </source>
</evidence>
<name>S3DF52_GLAL2</name>
<gene>
    <name evidence="2" type="ORF">GLAREA_09210</name>
</gene>
<feature type="chain" id="PRO_5004519793" evidence="1">
    <location>
        <begin position="20"/>
        <end position="255"/>
    </location>
</feature>
<accession>S3DF52</accession>
<dbReference type="OrthoDB" id="10286511at2759"/>
<evidence type="ECO:0000313" key="3">
    <source>
        <dbReference type="Proteomes" id="UP000016922"/>
    </source>
</evidence>